<keyword evidence="13" id="KW-0511">Multifunctional enzyme</keyword>
<evidence type="ECO:0000256" key="2">
    <source>
        <dbReference type="ARBA" id="ARBA00004889"/>
    </source>
</evidence>
<keyword evidence="8" id="KW-0328">Glycosyltransferase</keyword>
<dbReference type="InterPro" id="IPR013785">
    <property type="entry name" value="Aldolase_TIM"/>
</dbReference>
<evidence type="ECO:0000256" key="1">
    <source>
        <dbReference type="ARBA" id="ARBA00004861"/>
    </source>
</evidence>
<dbReference type="HAMAP" id="MF_01208">
    <property type="entry name" value="PyrE"/>
    <property type="match status" value="1"/>
</dbReference>
<dbReference type="Gene3D" id="3.20.20.70">
    <property type="entry name" value="Aldolase class I"/>
    <property type="match status" value="1"/>
</dbReference>
<feature type="binding site" evidence="19">
    <location>
        <position position="451"/>
    </location>
    <ligand>
        <name>substrate</name>
    </ligand>
</feature>
<dbReference type="InterPro" id="IPR011060">
    <property type="entry name" value="RibuloseP-bd_barrel"/>
</dbReference>
<evidence type="ECO:0000256" key="7">
    <source>
        <dbReference type="ARBA" id="ARBA00015047"/>
    </source>
</evidence>
<accession>A0AAE0YV56</accession>
<dbReference type="EC" id="4.1.1.23" evidence="6"/>
<feature type="binding site" evidence="19">
    <location>
        <position position="372"/>
    </location>
    <ligand>
        <name>substrate</name>
    </ligand>
</feature>
<dbReference type="InterPro" id="IPR029057">
    <property type="entry name" value="PRTase-like"/>
</dbReference>
<evidence type="ECO:0000256" key="5">
    <source>
        <dbReference type="ARBA" id="ARBA00011971"/>
    </source>
</evidence>
<dbReference type="EC" id="2.4.2.10" evidence="5"/>
<evidence type="ECO:0000259" key="20">
    <source>
        <dbReference type="SMART" id="SM00934"/>
    </source>
</evidence>
<feature type="active site" description="For OMPdecase activity" evidence="18">
    <location>
        <position position="314"/>
    </location>
</feature>
<dbReference type="Gene3D" id="3.40.50.2020">
    <property type="match status" value="1"/>
</dbReference>
<evidence type="ECO:0000313" key="21">
    <source>
        <dbReference type="EMBL" id="KAK3756837.1"/>
    </source>
</evidence>
<keyword evidence="10" id="KW-0210">Decarboxylase</keyword>
<dbReference type="InterPro" id="IPR018089">
    <property type="entry name" value="OMPdecase_AS"/>
</dbReference>
<proteinExistence type="inferred from homology"/>
<evidence type="ECO:0000313" key="22">
    <source>
        <dbReference type="Proteomes" id="UP001283361"/>
    </source>
</evidence>
<dbReference type="GO" id="GO:0004588">
    <property type="term" value="F:orotate phosphoribosyltransferase activity"/>
    <property type="evidence" value="ECO:0007669"/>
    <property type="project" value="UniProtKB-EC"/>
</dbReference>
<sequence>MATPMMTCFQERVEQVIERLHDVDAVKFGNFTLKSGIQSPVYFDLRVMISHPDIMVEVSKLLWDKISTSKFDSLCGVPYTALPIATLMSAANDVPMLIRRKEAKGYGTNKLIEGKFKEGDSCFIVEDVVSSGSSILETAQSLSSSGLVVKEAVVLLNREQGGVEKLDANGIVLHSVFTMTDVLNVLSKRGKMKPDMVTTVAEYIAANKFQPNKEILSAKPKINDVLKYSERAAMCTNELSRRLFGIMDKKKSNLALSADVTSSKELLQLVDKTGPHVCMVKTHVDILEDFNQEVVEKLTSLAAKHNFVLFEDRKFADIGNTVMHQYSGGVYHISEWADLINAHAVPGPGVIHGLKKIGASKGRACLLIAEMSSSGNLAKGSYSQDTVKMAEENKDFVIGFICVSKVSSDPTFLHMTPGVQLEAGKDNLGQQYLTPSEVIGNRGSDIMIVGRGIYQAQDPALAAKQFQIAGYDAYMARMAEAMIV</sequence>
<feature type="active site" description="For OMPdecase activity" evidence="18">
    <location>
        <position position="317"/>
    </location>
</feature>
<gene>
    <name evidence="21" type="ORF">RRG08_048883</name>
</gene>
<dbReference type="GO" id="GO:0004590">
    <property type="term" value="F:orotidine-5'-phosphate decarboxylase activity"/>
    <property type="evidence" value="ECO:0007669"/>
    <property type="project" value="UniProtKB-EC"/>
</dbReference>
<dbReference type="Proteomes" id="UP001283361">
    <property type="component" value="Unassembled WGS sequence"/>
</dbReference>
<evidence type="ECO:0000256" key="16">
    <source>
        <dbReference type="ARBA" id="ARBA00060327"/>
    </source>
</evidence>
<dbReference type="CDD" id="cd04725">
    <property type="entry name" value="OMP_decarboxylase_like"/>
    <property type="match status" value="1"/>
</dbReference>
<evidence type="ECO:0000256" key="14">
    <source>
        <dbReference type="ARBA" id="ARBA00051583"/>
    </source>
</evidence>
<comment type="caution">
    <text evidence="21">The sequence shown here is derived from an EMBL/GenBank/DDBJ whole genome shotgun (WGS) entry which is preliminary data.</text>
</comment>
<evidence type="ECO:0000256" key="8">
    <source>
        <dbReference type="ARBA" id="ARBA00022676"/>
    </source>
</evidence>
<feature type="binding site" evidence="19">
    <location>
        <position position="430"/>
    </location>
    <ligand>
        <name>substrate</name>
    </ligand>
</feature>
<keyword evidence="22" id="KW-1185">Reference proteome</keyword>
<evidence type="ECO:0000256" key="6">
    <source>
        <dbReference type="ARBA" id="ARBA00012321"/>
    </source>
</evidence>
<dbReference type="Pfam" id="PF00156">
    <property type="entry name" value="Pribosyltran"/>
    <property type="match status" value="1"/>
</dbReference>
<evidence type="ECO:0000256" key="13">
    <source>
        <dbReference type="ARBA" id="ARBA00023268"/>
    </source>
</evidence>
<comment type="subunit">
    <text evidence="17">Homodimer; dimerization is required for enzymatic activity.</text>
</comment>
<dbReference type="CDD" id="cd06223">
    <property type="entry name" value="PRTases_typeI"/>
    <property type="match status" value="1"/>
</dbReference>
<comment type="pathway">
    <text evidence="2">Pyrimidine metabolism; UMP biosynthesis via de novo pathway; UMP from orotate: step 1/2.</text>
</comment>
<dbReference type="NCBIfam" id="TIGR01740">
    <property type="entry name" value="pyrF"/>
    <property type="match status" value="1"/>
</dbReference>
<dbReference type="FunFam" id="3.40.50.2020:FF:000025">
    <property type="entry name" value="Uridine monophosphate synthetase"/>
    <property type="match status" value="1"/>
</dbReference>
<dbReference type="PANTHER" id="PTHR19278">
    <property type="entry name" value="OROTATE PHOSPHORIBOSYLTRANSFERASE"/>
    <property type="match status" value="1"/>
</dbReference>
<feature type="binding site" evidence="19">
    <location>
        <position position="259"/>
    </location>
    <ligand>
        <name>substrate</name>
    </ligand>
</feature>
<comment type="similarity">
    <text evidence="3">In the N-terminal section; belongs to the purine/pyrimidine phosphoribosyltransferase family.</text>
</comment>
<evidence type="ECO:0000256" key="18">
    <source>
        <dbReference type="PIRSR" id="PIRSR614732-1"/>
    </source>
</evidence>
<feature type="binding site" evidence="19">
    <location>
        <position position="281"/>
    </location>
    <ligand>
        <name>substrate</name>
    </ligand>
</feature>
<dbReference type="GO" id="GO:0044205">
    <property type="term" value="P:'de novo' UMP biosynthetic process"/>
    <property type="evidence" value="ECO:0007669"/>
    <property type="project" value="InterPro"/>
</dbReference>
<keyword evidence="12" id="KW-0456">Lyase</keyword>
<keyword evidence="9" id="KW-0808">Transferase</keyword>
<comment type="catalytic activity">
    <reaction evidence="15">
        <text>orotidine 5'-phosphate + diphosphate = orotate + 5-phospho-alpha-D-ribose 1-diphosphate</text>
        <dbReference type="Rhea" id="RHEA:10380"/>
        <dbReference type="ChEBI" id="CHEBI:30839"/>
        <dbReference type="ChEBI" id="CHEBI:33019"/>
        <dbReference type="ChEBI" id="CHEBI:57538"/>
        <dbReference type="ChEBI" id="CHEBI:58017"/>
        <dbReference type="EC" id="2.4.2.10"/>
    </reaction>
    <physiologicalReaction direction="right-to-left" evidence="15">
        <dbReference type="Rhea" id="RHEA:10382"/>
    </physiologicalReaction>
</comment>
<organism evidence="21 22">
    <name type="scientific">Elysia crispata</name>
    <name type="common">lettuce slug</name>
    <dbReference type="NCBI Taxonomy" id="231223"/>
    <lineage>
        <taxon>Eukaryota</taxon>
        <taxon>Metazoa</taxon>
        <taxon>Spiralia</taxon>
        <taxon>Lophotrochozoa</taxon>
        <taxon>Mollusca</taxon>
        <taxon>Gastropoda</taxon>
        <taxon>Heterobranchia</taxon>
        <taxon>Euthyneura</taxon>
        <taxon>Panpulmonata</taxon>
        <taxon>Sacoglossa</taxon>
        <taxon>Placobranchoidea</taxon>
        <taxon>Plakobranchidae</taxon>
        <taxon>Elysia</taxon>
    </lineage>
</organism>
<dbReference type="SUPFAM" id="SSF51366">
    <property type="entry name" value="Ribulose-phoshate binding barrel"/>
    <property type="match status" value="1"/>
</dbReference>
<dbReference type="PANTHER" id="PTHR19278:SF9">
    <property type="entry name" value="URIDINE 5'-MONOPHOSPHATE SYNTHASE"/>
    <property type="match status" value="1"/>
</dbReference>
<comment type="similarity">
    <text evidence="4">In the C-terminal section; belongs to the OMP decarboxylase family.</text>
</comment>
<dbReference type="NCBIfam" id="TIGR00336">
    <property type="entry name" value="pyrE"/>
    <property type="match status" value="1"/>
</dbReference>
<feature type="binding site" evidence="19">
    <location>
        <position position="450"/>
    </location>
    <ligand>
        <name>substrate</name>
    </ligand>
</feature>
<keyword evidence="11" id="KW-0665">Pyrimidine biosynthesis</keyword>
<comment type="function">
    <text evidence="16">Bifunctional enzyme catalyzing the last two steps of de novo pyrimidine biosynthesis, orotate phosphoribosyltransferase (OPRT), which converts orotate to orotidine-5'-monophosphate (OMP), and orotidine-5'-monophosphate decarboxylase (ODC), the terminal enzymatic reaction that decarboxylates OMP to uridine monophosphate (UMP).</text>
</comment>
<evidence type="ECO:0000256" key="10">
    <source>
        <dbReference type="ARBA" id="ARBA00022793"/>
    </source>
</evidence>
<evidence type="ECO:0000256" key="15">
    <source>
        <dbReference type="ARBA" id="ARBA00051700"/>
    </source>
</evidence>
<dbReference type="InterPro" id="IPR000836">
    <property type="entry name" value="PRTase_dom"/>
</dbReference>
<dbReference type="InterPro" id="IPR014732">
    <property type="entry name" value="OMPdecase"/>
</dbReference>
<dbReference type="InterPro" id="IPR004467">
    <property type="entry name" value="Or_phspho_trans_dom"/>
</dbReference>
<evidence type="ECO:0000256" key="3">
    <source>
        <dbReference type="ARBA" id="ARBA00006221"/>
    </source>
</evidence>
<dbReference type="SMART" id="SM00934">
    <property type="entry name" value="OMPdecase"/>
    <property type="match status" value="1"/>
</dbReference>
<dbReference type="FunFam" id="3.20.20.70:FF:000092">
    <property type="entry name" value="Uridine monophosphate synthetase"/>
    <property type="match status" value="1"/>
</dbReference>
<comment type="pathway">
    <text evidence="1">Pyrimidine metabolism; UMP biosynthesis via de novo pathway; UMP from orotate: step 2/2.</text>
</comment>
<dbReference type="EMBL" id="JAWDGP010005460">
    <property type="protein sequence ID" value="KAK3756837.1"/>
    <property type="molecule type" value="Genomic_DNA"/>
</dbReference>
<dbReference type="Pfam" id="PF00215">
    <property type="entry name" value="OMPdecase"/>
    <property type="match status" value="1"/>
</dbReference>
<evidence type="ECO:0000256" key="4">
    <source>
        <dbReference type="ARBA" id="ARBA00009769"/>
    </source>
</evidence>
<dbReference type="SUPFAM" id="SSF53271">
    <property type="entry name" value="PRTase-like"/>
    <property type="match status" value="1"/>
</dbReference>
<evidence type="ECO:0000256" key="19">
    <source>
        <dbReference type="PIRSR" id="PIRSR614732-2"/>
    </source>
</evidence>
<dbReference type="PROSITE" id="PS00156">
    <property type="entry name" value="OMPDECASE"/>
    <property type="match status" value="1"/>
</dbReference>
<dbReference type="AlphaFoldDB" id="A0AAE0YV56"/>
<reference evidence="21" key="1">
    <citation type="journal article" date="2023" name="G3 (Bethesda)">
        <title>A reference genome for the long-term kleptoplast-retaining sea slug Elysia crispata morphotype clarki.</title>
        <authorList>
            <person name="Eastman K.E."/>
            <person name="Pendleton A.L."/>
            <person name="Shaikh M.A."/>
            <person name="Suttiyut T."/>
            <person name="Ogas R."/>
            <person name="Tomko P."/>
            <person name="Gavelis G."/>
            <person name="Widhalm J.R."/>
            <person name="Wisecaver J.H."/>
        </authorList>
    </citation>
    <scope>NUCLEOTIDE SEQUENCE</scope>
    <source>
        <strain evidence="21">ECLA1</strain>
    </source>
</reference>
<dbReference type="GO" id="GO:0006207">
    <property type="term" value="P:'de novo' pyrimidine nucleobase biosynthetic process"/>
    <property type="evidence" value="ECO:0007669"/>
    <property type="project" value="InterPro"/>
</dbReference>
<protein>
    <recommendedName>
        <fullName evidence="7">Uridine 5'-monophosphate synthase</fullName>
        <ecNumber evidence="5">2.4.2.10</ecNumber>
        <ecNumber evidence="6">4.1.1.23</ecNumber>
    </recommendedName>
</protein>
<evidence type="ECO:0000256" key="17">
    <source>
        <dbReference type="ARBA" id="ARBA00063898"/>
    </source>
</evidence>
<comment type="catalytic activity">
    <reaction evidence="14">
        <text>orotidine 5'-phosphate + H(+) = UMP + CO2</text>
        <dbReference type="Rhea" id="RHEA:11596"/>
        <dbReference type="ChEBI" id="CHEBI:15378"/>
        <dbReference type="ChEBI" id="CHEBI:16526"/>
        <dbReference type="ChEBI" id="CHEBI:57538"/>
        <dbReference type="ChEBI" id="CHEBI:57865"/>
        <dbReference type="EC" id="4.1.1.23"/>
    </reaction>
    <physiologicalReaction direction="left-to-right" evidence="14">
        <dbReference type="Rhea" id="RHEA:11597"/>
    </physiologicalReaction>
</comment>
<dbReference type="InterPro" id="IPR001754">
    <property type="entry name" value="OMPdeCOase_dom"/>
</dbReference>
<feature type="active site" description="For OMPdecase activity" evidence="18">
    <location>
        <position position="312"/>
    </location>
</feature>
<feature type="domain" description="Orotidine 5'-phosphate decarboxylase" evidence="20">
    <location>
        <begin position="253"/>
        <end position="466"/>
    </location>
</feature>
<dbReference type="InterPro" id="IPR023031">
    <property type="entry name" value="OPRT"/>
</dbReference>
<evidence type="ECO:0000256" key="12">
    <source>
        <dbReference type="ARBA" id="ARBA00023239"/>
    </source>
</evidence>
<evidence type="ECO:0000256" key="11">
    <source>
        <dbReference type="ARBA" id="ARBA00022975"/>
    </source>
</evidence>
<evidence type="ECO:0000256" key="9">
    <source>
        <dbReference type="ARBA" id="ARBA00022679"/>
    </source>
</evidence>
<name>A0AAE0YV56_9GAST</name>